<sequence>MRLTRRAALAALPGLALPAIALPAMAQSWPSKPVRIIVPYAPGGGTDILARALADALRPELPQPVVVENRAGAAGVVGTEQLIRAEPDGHTLTAVVSTHVMNKYTLERLPYDALRDVTPVSMLTRNTMVWVTGAGQPFRNLAELRAHAAGTPLTTGSTEALSQFIGQEFARRLKVEIPDVSYRSGGQLMTDIVAGHLPLGCTSTASVTPHMSTGRVRILAVSTATRTPFFPDVPTAQEQGLADFDLAGWVGLLGPRGMAAALARRIHELVSGAFGNEAFRARLTTLGIEPDLRDPDGLRDAMEREDRIWAAASAAGHLQRQ</sequence>
<gene>
    <name evidence="3" type="ORF">SAMN02745194_03516</name>
</gene>
<dbReference type="InterPro" id="IPR042100">
    <property type="entry name" value="Bug_dom1"/>
</dbReference>
<dbReference type="OrthoDB" id="7374630at2"/>
<dbReference type="AlphaFoldDB" id="A0A1M6MLD4"/>
<dbReference type="Proteomes" id="UP000184387">
    <property type="component" value="Unassembled WGS sequence"/>
</dbReference>
<dbReference type="EMBL" id="FQZF01000022">
    <property type="protein sequence ID" value="SHJ84262.1"/>
    <property type="molecule type" value="Genomic_DNA"/>
</dbReference>
<dbReference type="Gene3D" id="3.40.190.10">
    <property type="entry name" value="Periplasmic binding protein-like II"/>
    <property type="match status" value="1"/>
</dbReference>
<accession>A0A1M6MLD4</accession>
<dbReference type="PANTHER" id="PTHR42928">
    <property type="entry name" value="TRICARBOXYLATE-BINDING PROTEIN"/>
    <property type="match status" value="1"/>
</dbReference>
<dbReference type="PANTHER" id="PTHR42928:SF5">
    <property type="entry name" value="BLR1237 PROTEIN"/>
    <property type="match status" value="1"/>
</dbReference>
<evidence type="ECO:0000313" key="3">
    <source>
        <dbReference type="EMBL" id="SHJ84262.1"/>
    </source>
</evidence>
<dbReference type="Pfam" id="PF03401">
    <property type="entry name" value="TctC"/>
    <property type="match status" value="1"/>
</dbReference>
<dbReference type="InterPro" id="IPR005064">
    <property type="entry name" value="BUG"/>
</dbReference>
<feature type="signal peptide" evidence="2">
    <location>
        <begin position="1"/>
        <end position="26"/>
    </location>
</feature>
<keyword evidence="3" id="KW-0675">Receptor</keyword>
<organism evidence="3 4">
    <name type="scientific">Muricoccus roseus</name>
    <dbReference type="NCBI Taxonomy" id="198092"/>
    <lineage>
        <taxon>Bacteria</taxon>
        <taxon>Pseudomonadati</taxon>
        <taxon>Pseudomonadota</taxon>
        <taxon>Alphaproteobacteria</taxon>
        <taxon>Acetobacterales</taxon>
        <taxon>Roseomonadaceae</taxon>
        <taxon>Muricoccus</taxon>
    </lineage>
</organism>
<dbReference type="RefSeq" id="WP_073137097.1">
    <property type="nucleotide sequence ID" value="NZ_FQZF01000022.1"/>
</dbReference>
<dbReference type="PIRSF" id="PIRSF017082">
    <property type="entry name" value="YflP"/>
    <property type="match status" value="1"/>
</dbReference>
<evidence type="ECO:0000256" key="1">
    <source>
        <dbReference type="ARBA" id="ARBA00006987"/>
    </source>
</evidence>
<feature type="chain" id="PRO_5012206652" evidence="2">
    <location>
        <begin position="27"/>
        <end position="321"/>
    </location>
</feature>
<proteinExistence type="inferred from homology"/>
<dbReference type="STRING" id="198092.SAMN02745194_03516"/>
<dbReference type="Gene3D" id="3.40.190.150">
    <property type="entry name" value="Bordetella uptake gene, domain 1"/>
    <property type="match status" value="1"/>
</dbReference>
<comment type="similarity">
    <text evidence="1">Belongs to the UPF0065 (bug) family.</text>
</comment>
<name>A0A1M6MLD4_9PROT</name>
<keyword evidence="2" id="KW-0732">Signal</keyword>
<reference evidence="3 4" key="1">
    <citation type="submission" date="2016-11" db="EMBL/GenBank/DDBJ databases">
        <authorList>
            <person name="Jaros S."/>
            <person name="Januszkiewicz K."/>
            <person name="Wedrychowicz H."/>
        </authorList>
    </citation>
    <scope>NUCLEOTIDE SEQUENCE [LARGE SCALE GENOMIC DNA]</scope>
    <source>
        <strain evidence="3 4">DSM 14916</strain>
    </source>
</reference>
<keyword evidence="4" id="KW-1185">Reference proteome</keyword>
<protein>
    <submittedName>
        <fullName evidence="3">Tripartite-type tricarboxylate transporter, receptor component TctC</fullName>
    </submittedName>
</protein>
<evidence type="ECO:0000256" key="2">
    <source>
        <dbReference type="SAM" id="SignalP"/>
    </source>
</evidence>
<dbReference type="CDD" id="cd07012">
    <property type="entry name" value="PBP2_Bug_TTT"/>
    <property type="match status" value="1"/>
</dbReference>
<evidence type="ECO:0000313" key="4">
    <source>
        <dbReference type="Proteomes" id="UP000184387"/>
    </source>
</evidence>